<comment type="similarity">
    <text evidence="4 5">Belongs to the TRAFAC class myosin-kinesin ATPase superfamily. Kinesin family.</text>
</comment>
<feature type="binding site" evidence="4">
    <location>
        <begin position="102"/>
        <end position="109"/>
    </location>
    <ligand>
        <name>ATP</name>
        <dbReference type="ChEBI" id="CHEBI:30616"/>
    </ligand>
</feature>
<dbReference type="Pfam" id="PF23735">
    <property type="entry name" value="KIF9"/>
    <property type="match status" value="1"/>
</dbReference>
<protein>
    <recommendedName>
        <fullName evidence="5">Kinesin-like protein</fullName>
    </recommendedName>
</protein>
<proteinExistence type="inferred from homology"/>
<evidence type="ECO:0000256" key="3">
    <source>
        <dbReference type="ARBA" id="ARBA00023175"/>
    </source>
</evidence>
<dbReference type="AlphaFoldDB" id="A0AAD5H5R0"/>
<dbReference type="Pfam" id="PF00225">
    <property type="entry name" value="Kinesin"/>
    <property type="match status" value="1"/>
</dbReference>
<dbReference type="InterPro" id="IPR001752">
    <property type="entry name" value="Kinesin_motor_dom"/>
</dbReference>
<feature type="region of interest" description="Disordered" evidence="7">
    <location>
        <begin position="515"/>
        <end position="582"/>
    </location>
</feature>
<evidence type="ECO:0000256" key="6">
    <source>
        <dbReference type="SAM" id="Coils"/>
    </source>
</evidence>
<keyword evidence="5" id="KW-0493">Microtubule</keyword>
<feature type="compositionally biased region" description="Low complexity" evidence="7">
    <location>
        <begin position="802"/>
        <end position="817"/>
    </location>
</feature>
<evidence type="ECO:0000256" key="5">
    <source>
        <dbReference type="RuleBase" id="RU000394"/>
    </source>
</evidence>
<feature type="region of interest" description="Disordered" evidence="7">
    <location>
        <begin position="831"/>
        <end position="850"/>
    </location>
</feature>
<evidence type="ECO:0000256" key="4">
    <source>
        <dbReference type="PROSITE-ProRule" id="PRU00283"/>
    </source>
</evidence>
<dbReference type="PROSITE" id="PS00411">
    <property type="entry name" value="KINESIN_MOTOR_1"/>
    <property type="match status" value="1"/>
</dbReference>
<dbReference type="Gene3D" id="3.40.850.10">
    <property type="entry name" value="Kinesin motor domain"/>
    <property type="match status" value="1"/>
</dbReference>
<dbReference type="GO" id="GO:0007018">
    <property type="term" value="P:microtubule-based movement"/>
    <property type="evidence" value="ECO:0007669"/>
    <property type="project" value="InterPro"/>
</dbReference>
<feature type="compositionally biased region" description="Basic and acidic residues" evidence="7">
    <location>
        <begin position="669"/>
        <end position="682"/>
    </location>
</feature>
<dbReference type="GO" id="GO:0008017">
    <property type="term" value="F:microtubule binding"/>
    <property type="evidence" value="ECO:0007669"/>
    <property type="project" value="InterPro"/>
</dbReference>
<evidence type="ECO:0000313" key="10">
    <source>
        <dbReference type="Proteomes" id="UP001205105"/>
    </source>
</evidence>
<dbReference type="InterPro" id="IPR036961">
    <property type="entry name" value="Kinesin_motor_dom_sf"/>
</dbReference>
<feature type="compositionally biased region" description="Pro residues" evidence="7">
    <location>
        <begin position="870"/>
        <end position="889"/>
    </location>
</feature>
<feature type="region of interest" description="Disordered" evidence="7">
    <location>
        <begin position="656"/>
        <end position="682"/>
    </location>
</feature>
<dbReference type="GO" id="GO:0005524">
    <property type="term" value="F:ATP binding"/>
    <property type="evidence" value="ECO:0007669"/>
    <property type="project" value="UniProtKB-UniRule"/>
</dbReference>
<dbReference type="GO" id="GO:0005874">
    <property type="term" value="C:microtubule"/>
    <property type="evidence" value="ECO:0007669"/>
    <property type="project" value="UniProtKB-KW"/>
</dbReference>
<dbReference type="GO" id="GO:0003777">
    <property type="term" value="F:microtubule motor activity"/>
    <property type="evidence" value="ECO:0007669"/>
    <property type="project" value="InterPro"/>
</dbReference>
<comment type="caution">
    <text evidence="9">The sequence shown here is derived from an EMBL/GenBank/DDBJ whole genome shotgun (WGS) entry which is preliminary data.</text>
</comment>
<sequence length="937" mass="98879">MEGALEPAQGPQAQRIGVFLRLRPVARPSGRILASPQDGWVQFDVPKDAVQGLINNSRESYRFPFDGLLPPDAGQGEVFDRVALPVLRAALDGYNGTVFAFGQTGSGKTFTITGGTERYADRGLIPRAISALFAEAAARSGHTYAVHISYLEQIYNESGFDLLEPGREVRALEDLPRVHIQEDDSGAMHMRNLSMHRCDTEEQALNMLFLGDTNRVVAETPLNQASSRSHCVFTLHIEARRAGADALVRRSKLHFVDLAGSERVGKSGLAAHMQLKEAKYINLSLHFLEQVIISLQEGRPHVPYRNSLLTMVLRDSLGGNTRTVMVAAVAPEAQHIEESISTCRFAQRVAMISNKVEVNEELDLEVVIRQLKRENALLRQELALLRSGGADGGSRGDGAAADAAQGGSGLEQRTELTEAEQHVLRRQVQAFVEDPSPDALLGVEPSMLFIQAAFDLLKGMARGAAPGGPVDGPAPARVAAAAGAAAEVELHSLRQVVQRQEQQIKVLSGVLRKQGVGSMGTDANTPSDPTSRPMSSSSTRSSGSGSAAAGWQGLSPQQQAQQQQQVQRPSSSVAAPPPAVPYSDALLADQHKAFEYFCATSPAHDAVAEHKAVLRARYEEARALGSQVSAAKQRISDLKAAMERRRLGRSMAALLRQQQGGGGVEDEAEQQREAAEEERAKAQVEQEKAAYRTSYEQLKAVKADIDGLQAALERNRARLQADFQAWFAAMAAGAAGGGVAAASGSSAGAATAPAAAAGQSQSPPQTAQQQQQQQPSQAAGHEWAIAAARPRSGRSMGRTQQSARAAASPPEAAGLPSFASWKTAGSFHFDQQQAAPPSSGGSPADASGLRAAPAAPAAAVRPLKLALPAVPPSAVSPPSAPAPAAPPPAAESSDPTAGADPEVLAAAKPLLTGNAAADRDIIRFYTARAALLKGMRA</sequence>
<dbReference type="InterPro" id="IPR027417">
    <property type="entry name" value="P-loop_NTPase"/>
</dbReference>
<dbReference type="SMART" id="SM00129">
    <property type="entry name" value="KISc"/>
    <property type="match status" value="1"/>
</dbReference>
<dbReference type="PANTHER" id="PTHR47968:SF67">
    <property type="entry name" value="KINESIN MOTOR DOMAIN-CONTAINING PROTEIN"/>
    <property type="match status" value="1"/>
</dbReference>
<keyword evidence="3 4" id="KW-0505">Motor protein</keyword>
<feature type="compositionally biased region" description="Low complexity" evidence="7">
    <location>
        <begin position="525"/>
        <end position="574"/>
    </location>
</feature>
<dbReference type="InterPro" id="IPR019821">
    <property type="entry name" value="Kinesin_motor_CS"/>
</dbReference>
<dbReference type="EMBL" id="JADXDR010000058">
    <property type="protein sequence ID" value="KAI7841878.1"/>
    <property type="molecule type" value="Genomic_DNA"/>
</dbReference>
<feature type="region of interest" description="Disordered" evidence="7">
    <location>
        <begin position="389"/>
        <end position="412"/>
    </location>
</feature>
<evidence type="ECO:0000313" key="9">
    <source>
        <dbReference type="EMBL" id="KAI7841878.1"/>
    </source>
</evidence>
<feature type="coiled-coil region" evidence="6">
    <location>
        <begin position="361"/>
        <end position="388"/>
    </location>
</feature>
<evidence type="ECO:0000256" key="2">
    <source>
        <dbReference type="ARBA" id="ARBA00022840"/>
    </source>
</evidence>
<organism evidence="9 10">
    <name type="scientific">Chlorella ohadii</name>
    <dbReference type="NCBI Taxonomy" id="2649997"/>
    <lineage>
        <taxon>Eukaryota</taxon>
        <taxon>Viridiplantae</taxon>
        <taxon>Chlorophyta</taxon>
        <taxon>core chlorophytes</taxon>
        <taxon>Trebouxiophyceae</taxon>
        <taxon>Chlorellales</taxon>
        <taxon>Chlorellaceae</taxon>
        <taxon>Chlorella clade</taxon>
        <taxon>Chlorella</taxon>
    </lineage>
</organism>
<dbReference type="InterPro" id="IPR027640">
    <property type="entry name" value="Kinesin-like_fam"/>
</dbReference>
<dbReference type="InterPro" id="IPR056524">
    <property type="entry name" value="KIF6/9_C"/>
</dbReference>
<dbReference type="PRINTS" id="PR00380">
    <property type="entry name" value="KINESINHEAVY"/>
</dbReference>
<evidence type="ECO:0000256" key="7">
    <source>
        <dbReference type="SAM" id="MobiDB-lite"/>
    </source>
</evidence>
<dbReference type="SUPFAM" id="SSF52540">
    <property type="entry name" value="P-loop containing nucleoside triphosphate hydrolases"/>
    <property type="match status" value="1"/>
</dbReference>
<gene>
    <name evidence="9" type="ORF">COHA_004407</name>
</gene>
<dbReference type="PROSITE" id="PS50067">
    <property type="entry name" value="KINESIN_MOTOR_2"/>
    <property type="match status" value="1"/>
</dbReference>
<evidence type="ECO:0000256" key="1">
    <source>
        <dbReference type="ARBA" id="ARBA00022741"/>
    </source>
</evidence>
<accession>A0AAD5H5R0</accession>
<feature type="region of interest" description="Disordered" evidence="7">
    <location>
        <begin position="753"/>
        <end position="817"/>
    </location>
</feature>
<feature type="region of interest" description="Disordered" evidence="7">
    <location>
        <begin position="870"/>
        <end position="903"/>
    </location>
</feature>
<keyword evidence="1 4" id="KW-0547">Nucleotide-binding</keyword>
<reference evidence="9" key="1">
    <citation type="submission" date="2020-11" db="EMBL/GenBank/DDBJ databases">
        <title>Chlorella ohadii genome sequencing and assembly.</title>
        <authorList>
            <person name="Murik O."/>
            <person name="Treves H."/>
            <person name="Kedem I."/>
            <person name="Shotland Y."/>
            <person name="Kaplan A."/>
        </authorList>
    </citation>
    <scope>NUCLEOTIDE SEQUENCE</scope>
    <source>
        <strain evidence="9">1</strain>
    </source>
</reference>
<feature type="domain" description="Kinesin motor" evidence="8">
    <location>
        <begin position="15"/>
        <end position="352"/>
    </location>
</feature>
<keyword evidence="2 4" id="KW-0067">ATP-binding</keyword>
<name>A0AAD5H5R0_9CHLO</name>
<dbReference type="PANTHER" id="PTHR47968">
    <property type="entry name" value="CENTROMERE PROTEIN E"/>
    <property type="match status" value="1"/>
</dbReference>
<evidence type="ECO:0000259" key="8">
    <source>
        <dbReference type="PROSITE" id="PS50067"/>
    </source>
</evidence>
<keyword evidence="10" id="KW-1185">Reference proteome</keyword>
<keyword evidence="6" id="KW-0175">Coiled coil</keyword>
<dbReference type="Proteomes" id="UP001205105">
    <property type="component" value="Unassembled WGS sequence"/>
</dbReference>
<feature type="compositionally biased region" description="Low complexity" evidence="7">
    <location>
        <begin position="753"/>
        <end position="780"/>
    </location>
</feature>